<proteinExistence type="predicted"/>
<dbReference type="SUPFAM" id="SSF48726">
    <property type="entry name" value="Immunoglobulin"/>
    <property type="match status" value="2"/>
</dbReference>
<dbReference type="InterPro" id="IPR037448">
    <property type="entry name" value="Zig-8"/>
</dbReference>
<organism evidence="3 4">
    <name type="scientific">Daphnia galeata</name>
    <dbReference type="NCBI Taxonomy" id="27404"/>
    <lineage>
        <taxon>Eukaryota</taxon>
        <taxon>Metazoa</taxon>
        <taxon>Ecdysozoa</taxon>
        <taxon>Arthropoda</taxon>
        <taxon>Crustacea</taxon>
        <taxon>Branchiopoda</taxon>
        <taxon>Diplostraca</taxon>
        <taxon>Cladocera</taxon>
        <taxon>Anomopoda</taxon>
        <taxon>Daphniidae</taxon>
        <taxon>Daphnia</taxon>
    </lineage>
</organism>
<dbReference type="OrthoDB" id="6346662at2759"/>
<feature type="domain" description="Ig-like" evidence="2">
    <location>
        <begin position="76"/>
        <end position="172"/>
    </location>
</feature>
<gene>
    <name evidence="3" type="ORF">DGAL_LOCUS5747</name>
</gene>
<dbReference type="AlphaFoldDB" id="A0A8J2RJ60"/>
<accession>A0A8J2RJ60</accession>
<dbReference type="InterPro" id="IPR007110">
    <property type="entry name" value="Ig-like_dom"/>
</dbReference>
<dbReference type="GO" id="GO:0032589">
    <property type="term" value="C:neuron projection membrane"/>
    <property type="evidence" value="ECO:0007669"/>
    <property type="project" value="TreeGrafter"/>
</dbReference>
<dbReference type="Pfam" id="PF07686">
    <property type="entry name" value="V-set"/>
    <property type="match status" value="1"/>
</dbReference>
<protein>
    <recommendedName>
        <fullName evidence="2">Ig-like domain-containing protein</fullName>
    </recommendedName>
</protein>
<dbReference type="InterPro" id="IPR003599">
    <property type="entry name" value="Ig_sub"/>
</dbReference>
<name>A0A8J2RJ60_9CRUS</name>
<dbReference type="InterPro" id="IPR003598">
    <property type="entry name" value="Ig_sub2"/>
</dbReference>
<sequence length="341" mass="38258">MSTGFFLGRQLIIYSLLIVANKSKRIEIRETNQDDRLRKHSCVSSRAGHLGDALSGLFVDHQDDIDGCDHDHGPAPSFSAPQNGSTVKGHHGAPAQLHCNIQDLHHRAVSWIRKTEDDLQLLTVGESSHTADPRINPEFIYPHLWQLKFNPAMVNDSGTYLCHISTDPPLIRYIHLEISVPEPIVEIVDSQTNAALSPDRVLYYRIGSSLELRCRVKHYWIKPKSFQWLKSGTPVADELWRGGISIYTEITKPGQLENKLSIANATINDGGNYTCSLDTFSFSIVVHFLKEEKQAASQHASNSGHLSLALHSLNQGLVRHLFLSFLLQIVVSHCHLFFIIH</sequence>
<comment type="caution">
    <text evidence="3">The sequence shown here is derived from an EMBL/GenBank/DDBJ whole genome shotgun (WGS) entry which is preliminary data.</text>
</comment>
<feature type="region of interest" description="Disordered" evidence="1">
    <location>
        <begin position="69"/>
        <end position="91"/>
    </location>
</feature>
<dbReference type="InterPro" id="IPR013106">
    <property type="entry name" value="Ig_V-set"/>
</dbReference>
<dbReference type="Gene3D" id="2.60.40.10">
    <property type="entry name" value="Immunoglobulins"/>
    <property type="match status" value="2"/>
</dbReference>
<dbReference type="SMART" id="SM00409">
    <property type="entry name" value="IG"/>
    <property type="match status" value="2"/>
</dbReference>
<dbReference type="PANTHER" id="PTHR23279">
    <property type="entry name" value="DEFECTIVE PROBOSCIS EXTENSION RESPONSE DPR -RELATED"/>
    <property type="match status" value="1"/>
</dbReference>
<dbReference type="PROSITE" id="PS50835">
    <property type="entry name" value="IG_LIKE"/>
    <property type="match status" value="2"/>
</dbReference>
<dbReference type="EMBL" id="CAKKLH010000104">
    <property type="protein sequence ID" value="CAH0103213.1"/>
    <property type="molecule type" value="Genomic_DNA"/>
</dbReference>
<evidence type="ECO:0000256" key="1">
    <source>
        <dbReference type="SAM" id="MobiDB-lite"/>
    </source>
</evidence>
<dbReference type="SMART" id="SM00408">
    <property type="entry name" value="IGc2"/>
    <property type="match status" value="2"/>
</dbReference>
<dbReference type="InterPro" id="IPR036179">
    <property type="entry name" value="Ig-like_dom_sf"/>
</dbReference>
<reference evidence="3" key="1">
    <citation type="submission" date="2021-11" db="EMBL/GenBank/DDBJ databases">
        <authorList>
            <person name="Schell T."/>
        </authorList>
    </citation>
    <scope>NUCLEOTIDE SEQUENCE</scope>
    <source>
        <strain evidence="3">M5</strain>
    </source>
</reference>
<dbReference type="Pfam" id="PF13927">
    <property type="entry name" value="Ig_3"/>
    <property type="match status" value="1"/>
</dbReference>
<dbReference type="Proteomes" id="UP000789390">
    <property type="component" value="Unassembled WGS sequence"/>
</dbReference>
<feature type="domain" description="Ig-like" evidence="2">
    <location>
        <begin position="183"/>
        <end position="285"/>
    </location>
</feature>
<evidence type="ECO:0000259" key="2">
    <source>
        <dbReference type="PROSITE" id="PS50835"/>
    </source>
</evidence>
<keyword evidence="4" id="KW-1185">Reference proteome</keyword>
<dbReference type="PANTHER" id="PTHR23279:SF41">
    <property type="entry name" value="DEFECTIVE PROBOSCIS EXTENSION RESPONSE 4-RELATED"/>
    <property type="match status" value="1"/>
</dbReference>
<evidence type="ECO:0000313" key="3">
    <source>
        <dbReference type="EMBL" id="CAH0103213.1"/>
    </source>
</evidence>
<dbReference type="GO" id="GO:0050808">
    <property type="term" value="P:synapse organization"/>
    <property type="evidence" value="ECO:0007669"/>
    <property type="project" value="TreeGrafter"/>
</dbReference>
<dbReference type="InterPro" id="IPR013783">
    <property type="entry name" value="Ig-like_fold"/>
</dbReference>
<evidence type="ECO:0000313" key="4">
    <source>
        <dbReference type="Proteomes" id="UP000789390"/>
    </source>
</evidence>